<dbReference type="InterPro" id="IPR039422">
    <property type="entry name" value="MarR/SlyA-like"/>
</dbReference>
<dbReference type="PANTHER" id="PTHR33164">
    <property type="entry name" value="TRANSCRIPTIONAL REGULATOR, MARR FAMILY"/>
    <property type="match status" value="1"/>
</dbReference>
<keyword evidence="3" id="KW-1185">Reference proteome</keyword>
<dbReference type="RefSeq" id="WP_084408657.1">
    <property type="nucleotide sequence ID" value="NZ_FWXR01000002.1"/>
</dbReference>
<dbReference type="Pfam" id="PF12802">
    <property type="entry name" value="MarR_2"/>
    <property type="match status" value="1"/>
</dbReference>
<dbReference type="EMBL" id="FWXR01000002">
    <property type="protein sequence ID" value="SMC43709.1"/>
    <property type="molecule type" value="Genomic_DNA"/>
</dbReference>
<name>A0A1W1Z5H9_9HYPH</name>
<evidence type="ECO:0000313" key="2">
    <source>
        <dbReference type="EMBL" id="SMC43709.1"/>
    </source>
</evidence>
<proteinExistence type="predicted"/>
<evidence type="ECO:0000313" key="3">
    <source>
        <dbReference type="Proteomes" id="UP000192656"/>
    </source>
</evidence>
<protein>
    <submittedName>
        <fullName evidence="2">Transcriptional regulator, MarR family</fullName>
    </submittedName>
</protein>
<dbReference type="SMART" id="SM00347">
    <property type="entry name" value="HTH_MARR"/>
    <property type="match status" value="1"/>
</dbReference>
<dbReference type="PROSITE" id="PS50995">
    <property type="entry name" value="HTH_MARR_2"/>
    <property type="match status" value="1"/>
</dbReference>
<dbReference type="InterPro" id="IPR036388">
    <property type="entry name" value="WH-like_DNA-bd_sf"/>
</dbReference>
<dbReference type="Proteomes" id="UP000192656">
    <property type="component" value="Unassembled WGS sequence"/>
</dbReference>
<dbReference type="InterPro" id="IPR000835">
    <property type="entry name" value="HTH_MarR-typ"/>
</dbReference>
<dbReference type="PRINTS" id="PR00598">
    <property type="entry name" value="HTHMARR"/>
</dbReference>
<dbReference type="SUPFAM" id="SSF46785">
    <property type="entry name" value="Winged helix' DNA-binding domain"/>
    <property type="match status" value="1"/>
</dbReference>
<dbReference type="Gene3D" id="1.10.10.10">
    <property type="entry name" value="Winged helix-like DNA-binding domain superfamily/Winged helix DNA-binding domain"/>
    <property type="match status" value="1"/>
</dbReference>
<feature type="domain" description="HTH marR-type" evidence="1">
    <location>
        <begin position="12"/>
        <end position="143"/>
    </location>
</feature>
<organism evidence="2 3">
    <name type="scientific">Fulvimarina manganoxydans</name>
    <dbReference type="NCBI Taxonomy" id="937218"/>
    <lineage>
        <taxon>Bacteria</taxon>
        <taxon>Pseudomonadati</taxon>
        <taxon>Pseudomonadota</taxon>
        <taxon>Alphaproteobacteria</taxon>
        <taxon>Hyphomicrobiales</taxon>
        <taxon>Aurantimonadaceae</taxon>
        <taxon>Fulvimarina</taxon>
    </lineage>
</organism>
<dbReference type="PANTHER" id="PTHR33164:SF89">
    <property type="entry name" value="MARR FAMILY REGULATORY PROTEIN"/>
    <property type="match status" value="1"/>
</dbReference>
<evidence type="ECO:0000259" key="1">
    <source>
        <dbReference type="PROSITE" id="PS50995"/>
    </source>
</evidence>
<dbReference type="InterPro" id="IPR036390">
    <property type="entry name" value="WH_DNA-bd_sf"/>
</dbReference>
<accession>A0A1W1Z5H9</accession>
<dbReference type="STRING" id="937218.SAMN06297251_102203"/>
<dbReference type="GO" id="GO:0003700">
    <property type="term" value="F:DNA-binding transcription factor activity"/>
    <property type="evidence" value="ECO:0007669"/>
    <property type="project" value="InterPro"/>
</dbReference>
<dbReference type="AlphaFoldDB" id="A0A1W1Z5H9"/>
<reference evidence="2 3" key="1">
    <citation type="submission" date="2017-04" db="EMBL/GenBank/DDBJ databases">
        <authorList>
            <person name="Afonso C.L."/>
            <person name="Miller P.J."/>
            <person name="Scott M.A."/>
            <person name="Spackman E."/>
            <person name="Goraichik I."/>
            <person name="Dimitrov K.M."/>
            <person name="Suarez D.L."/>
            <person name="Swayne D.E."/>
        </authorList>
    </citation>
    <scope>NUCLEOTIDE SEQUENCE [LARGE SCALE GENOMIC DNA]</scope>
    <source>
        <strain evidence="2 3">CGMCC 1.10972</strain>
    </source>
</reference>
<dbReference type="OrthoDB" id="8447118at2"/>
<gene>
    <name evidence="2" type="ORF">SAMN06297251_102203</name>
</gene>
<sequence length="167" mass="18038">MAGGAVERTERGRDALIALRRILRATEIGGRRLARETGLTSSQLTVLRLLADGETTPGAISAGIGLTQATVTALIDRLAARGLVIRRRGESDRRRVWIDLTEEGQALLASMPSDLQATFHTEFAKLASWEQAMMVATLERLVGMLNAGQLEAGPVLEFGDLSPSERE</sequence>
<dbReference type="GO" id="GO:0006950">
    <property type="term" value="P:response to stress"/>
    <property type="evidence" value="ECO:0007669"/>
    <property type="project" value="TreeGrafter"/>
</dbReference>